<dbReference type="Pfam" id="PF02321">
    <property type="entry name" value="OEP"/>
    <property type="match status" value="2"/>
</dbReference>
<proteinExistence type="inferred from homology"/>
<dbReference type="GO" id="GO:0015562">
    <property type="term" value="F:efflux transmembrane transporter activity"/>
    <property type="evidence" value="ECO:0007669"/>
    <property type="project" value="InterPro"/>
</dbReference>
<keyword evidence="2" id="KW-0564">Palmitate</keyword>
<evidence type="ECO:0000256" key="2">
    <source>
        <dbReference type="RuleBase" id="RU362097"/>
    </source>
</evidence>
<evidence type="ECO:0000256" key="1">
    <source>
        <dbReference type="ARBA" id="ARBA00007613"/>
    </source>
</evidence>
<keyword evidence="2" id="KW-1134">Transmembrane beta strand</keyword>
<dbReference type="SUPFAM" id="SSF56954">
    <property type="entry name" value="Outer membrane efflux proteins (OEP)"/>
    <property type="match status" value="1"/>
</dbReference>
<keyword evidence="2" id="KW-0472">Membrane</keyword>
<keyword evidence="2" id="KW-0449">Lipoprotein</keyword>
<name>F1YS16_9PROT</name>
<dbReference type="NCBIfam" id="TIGR01845">
    <property type="entry name" value="outer_NodT"/>
    <property type="match status" value="1"/>
</dbReference>
<dbReference type="GO" id="GO:0005886">
    <property type="term" value="C:plasma membrane"/>
    <property type="evidence" value="ECO:0007669"/>
    <property type="project" value="UniProtKB-SubCell"/>
</dbReference>
<dbReference type="EMBL" id="AEUP01000018">
    <property type="protein sequence ID" value="EGE48351.1"/>
    <property type="molecule type" value="Genomic_DNA"/>
</dbReference>
<sequence>MIRLPSQKARTPITHVISGSSPMKRLFLSGLSVLVLSGCTVGPNYHKPHVKAPADWRTTQPPAESQITTASADPQWWTLFHDPVLTKLENEVAASNLDIKAASLRLMQSQAERRIASAAQFPHAEANASYGRERASINGVLGLLGTMEREQAGSIASGSQGFGPTALPGSVGNPSFNLPQYGMNASWEVDFWGHVRRQVEAATAAMHETEEMRRDILVSLMAETAQDYIDLRATQTQIGILQHNIQVAKDSVKLTILRFEQGAATRLDVAEATGQLHTFDARLPPLQAQATHMLNALSFLVAREPGALDAELGAPGPIPLVPALVPVGLPSELAEHRPDIRMAADHLHAATASIGVAIADFFPRVTLSGSLDVQALQFSGLGSWASRQYGFGPTATLPLFEGGRLTGQLHLRKAQQKEAATMFQRTVLKAWQEIDDAMADFTAAQRRRDELAEAVHENEIAVDTAKAQYVQGSSDFLNVLTLQNALLSSQSALADATARVAGSVTHLYRAVGGGWEGIYPDKTKAKKHV</sequence>
<dbReference type="InterPro" id="IPR003423">
    <property type="entry name" value="OMP_efflux"/>
</dbReference>
<protein>
    <submittedName>
        <fullName evidence="3">Outer membrane protein OprM</fullName>
    </submittedName>
</protein>
<comment type="subcellular location">
    <subcellularLocation>
        <location evidence="2">Cell membrane</location>
        <topology evidence="2">Lipid-anchor</topology>
    </subcellularLocation>
</comment>
<organism evidence="3 4">
    <name type="scientific">Acetobacter pomorum DM001</name>
    <dbReference type="NCBI Taxonomy" id="945681"/>
    <lineage>
        <taxon>Bacteria</taxon>
        <taxon>Pseudomonadati</taxon>
        <taxon>Pseudomonadota</taxon>
        <taxon>Alphaproteobacteria</taxon>
        <taxon>Acetobacterales</taxon>
        <taxon>Acetobacteraceae</taxon>
        <taxon>Acetobacter</taxon>
    </lineage>
</organism>
<dbReference type="AlphaFoldDB" id="F1YS16"/>
<comment type="similarity">
    <text evidence="1 2">Belongs to the outer membrane factor (OMF) (TC 1.B.17) family.</text>
</comment>
<dbReference type="PANTHER" id="PTHR30203:SF25">
    <property type="entry name" value="OUTER MEMBRANE PROTEIN-RELATED"/>
    <property type="match status" value="1"/>
</dbReference>
<evidence type="ECO:0000313" key="3">
    <source>
        <dbReference type="EMBL" id="EGE48351.1"/>
    </source>
</evidence>
<dbReference type="PANTHER" id="PTHR30203">
    <property type="entry name" value="OUTER MEMBRANE CATION EFFLUX PROTEIN"/>
    <property type="match status" value="1"/>
</dbReference>
<dbReference type="Gene3D" id="1.20.1600.10">
    <property type="entry name" value="Outer membrane efflux proteins (OEP)"/>
    <property type="match status" value="1"/>
</dbReference>
<dbReference type="InterPro" id="IPR010131">
    <property type="entry name" value="MdtP/NodT-like"/>
</dbReference>
<accession>F1YS16</accession>
<reference evidence="3 4" key="1">
    <citation type="journal article" date="2011" name="Science">
        <title>Drosophila microbiome modulates host developmental and metabolic homeostasis via insulin signaling.</title>
        <authorList>
            <person name="Shin S.C."/>
            <person name="Kim S.H."/>
            <person name="You H."/>
            <person name="Kim B."/>
            <person name="Kim A.C."/>
            <person name="Lee K.A."/>
            <person name="Yoon J.H."/>
            <person name="Ryu J.H."/>
            <person name="Lee W.J."/>
        </authorList>
    </citation>
    <scope>NUCLEOTIDE SEQUENCE [LARGE SCALE GENOMIC DNA]</scope>
    <source>
        <strain evidence="3 4">DM001</strain>
    </source>
</reference>
<evidence type="ECO:0000313" key="4">
    <source>
        <dbReference type="Proteomes" id="UP000018454"/>
    </source>
</evidence>
<gene>
    <name evidence="3" type="primary">oprM</name>
    <name evidence="3" type="ORF">APO_0704</name>
</gene>
<dbReference type="Gene3D" id="2.20.200.10">
    <property type="entry name" value="Outer membrane efflux proteins (OEP)"/>
    <property type="match status" value="1"/>
</dbReference>
<comment type="caution">
    <text evidence="3">The sequence shown here is derived from an EMBL/GenBank/DDBJ whole genome shotgun (WGS) entry which is preliminary data.</text>
</comment>
<keyword evidence="2" id="KW-0812">Transmembrane</keyword>
<dbReference type="Proteomes" id="UP000018454">
    <property type="component" value="Unassembled WGS sequence"/>
</dbReference>